<dbReference type="NCBIfam" id="TIGR01898">
    <property type="entry name" value="cas_TM1791_cmr6"/>
    <property type="match status" value="1"/>
</dbReference>
<dbReference type="GO" id="GO:0051607">
    <property type="term" value="P:defense response to virus"/>
    <property type="evidence" value="ECO:0007669"/>
    <property type="project" value="UniProtKB-KW"/>
</dbReference>
<dbReference type="PANTHER" id="PTHR39965">
    <property type="entry name" value="CRISPR SYSTEM CMR SUBUNIT CMR6"/>
    <property type="match status" value="1"/>
</dbReference>
<dbReference type="InterPro" id="IPR005537">
    <property type="entry name" value="RAMP_III_fam"/>
</dbReference>
<dbReference type="PANTHER" id="PTHR39965:SF1">
    <property type="entry name" value="CRISPR SYSTEM CMR SUBUNIT CMR6"/>
    <property type="match status" value="1"/>
</dbReference>
<organism evidence="3">
    <name type="scientific">candidate division WOR-3 bacterium</name>
    <dbReference type="NCBI Taxonomy" id="2052148"/>
    <lineage>
        <taxon>Bacteria</taxon>
        <taxon>Bacteria division WOR-3</taxon>
    </lineage>
</organism>
<gene>
    <name evidence="3" type="primary">cmr6</name>
    <name evidence="3" type="ORF">ENU72_00505</name>
</gene>
<name>A0A7V4E316_UNCW3</name>
<dbReference type="AlphaFoldDB" id="A0A7V4E316"/>
<proteinExistence type="predicted"/>
<evidence type="ECO:0000256" key="1">
    <source>
        <dbReference type="ARBA" id="ARBA00023118"/>
    </source>
</evidence>
<keyword evidence="1" id="KW-0051">Antiviral defense</keyword>
<reference evidence="3" key="1">
    <citation type="journal article" date="2020" name="mSystems">
        <title>Genome- and Community-Level Interaction Insights into Carbon Utilization and Element Cycling Functions of Hydrothermarchaeota in Hydrothermal Sediment.</title>
        <authorList>
            <person name="Zhou Z."/>
            <person name="Liu Y."/>
            <person name="Xu W."/>
            <person name="Pan J."/>
            <person name="Luo Z.H."/>
            <person name="Li M."/>
        </authorList>
    </citation>
    <scope>NUCLEOTIDE SEQUENCE [LARGE SCALE GENOMIC DNA]</scope>
    <source>
        <strain evidence="3">SpSt-695</strain>
    </source>
</reference>
<protein>
    <submittedName>
        <fullName evidence="3">Type III-B CRISPR module RAMP protein Cmr6</fullName>
    </submittedName>
</protein>
<accession>A0A7V4E316</accession>
<dbReference type="EMBL" id="DTDP01000018">
    <property type="protein sequence ID" value="HGK53492.1"/>
    <property type="molecule type" value="Genomic_DNA"/>
</dbReference>
<comment type="caution">
    <text evidence="3">The sequence shown here is derived from an EMBL/GenBank/DDBJ whole genome shotgun (WGS) entry which is preliminary data.</text>
</comment>
<dbReference type="InterPro" id="IPR010172">
    <property type="entry name" value="CRISPR-assoc_prot_TM1791"/>
</dbReference>
<evidence type="ECO:0000313" key="3">
    <source>
        <dbReference type="EMBL" id="HGK53492.1"/>
    </source>
</evidence>
<sequence length="323" mass="37972">MRVKTERPKIDYKFYNPANTCEILFMEILKKSGWEFNRKRNREEKIDWWYECENDFEKNINLLFSKFIPESLSKDEDKQNKDKYLQLVIKEFENLKRNWQSFFDSVKKRNERFLEDLRNCGFNVKPLTALCPWRLVIGLGAAHPQETSMTLHHIYGIPYIPGCAVKGITKHWTVLKLAEEKAKKDKENFEESLKSVSDALDNGAYIERNVDSVDFKDLIEIFGTQKQAGKVIFMDAYPVDNINLKIDIMNVHYPDYYSKEKPPADWQNPNPIKFLTVENTKFQFYLLSRENNLLDIAERLLKEALKEHGIGAKTALGYGIFET</sequence>
<evidence type="ECO:0000259" key="2">
    <source>
        <dbReference type="Pfam" id="PF03787"/>
    </source>
</evidence>
<feature type="domain" description="CRISPR type III-associated protein" evidence="2">
    <location>
        <begin position="128"/>
        <end position="322"/>
    </location>
</feature>
<dbReference type="Pfam" id="PF03787">
    <property type="entry name" value="RAMPs"/>
    <property type="match status" value="1"/>
</dbReference>